<keyword evidence="2 3" id="KW-0663">Pyridoxal phosphate</keyword>
<sequence length="378" mass="41756">MGIAIAKLEAWMRDYYHKVDHDIGSSGVRDLSVAELRALCGFELSELDSLVLHDSEAYGGPGLRAALADRWTGGDVDPVMVTHGSSEAIYIVMHTLLEAGDEVIVVDPAYQQLYDIARSKGCRITPWRLRADRGFSPDIELLRKLAASGPRMIVVNFPHNPTGVSITAEEQDELIAIAAASGAWLVWDNAFGEMTYTAAPLRLPHDRYEKVISFGTLSKSYGLAGMRVGWCLAPRELHEQMAVLRDYIALYVSPVLEFFAEKAVRNADRIVALQREHAAANLKILQDWAAGLPDLVRLTPPDGSVTTFVEFPRLPDVERSCRRLAEEHRVLLVPGMCFGDDFRSYARLGFGGTTAELTAGLSSLEQVLREDSRTVADR</sequence>
<proteinExistence type="inferred from homology"/>
<dbReference type="CDD" id="cd00609">
    <property type="entry name" value="AAT_like"/>
    <property type="match status" value="1"/>
</dbReference>
<dbReference type="PANTHER" id="PTHR43510:SF1">
    <property type="entry name" value="AMINOTRANSFERASE FUNCTION, HYPOTHETICAL (EUROFUNG)"/>
    <property type="match status" value="1"/>
</dbReference>
<comment type="similarity">
    <text evidence="3">Belongs to the class-II pyridoxal-phosphate-dependent aminotransferase family.</text>
</comment>
<evidence type="ECO:0000256" key="2">
    <source>
        <dbReference type="ARBA" id="ARBA00022898"/>
    </source>
</evidence>
<dbReference type="PROSITE" id="PS00599">
    <property type="entry name" value="AA_TRANSFER_CLASS_2"/>
    <property type="match status" value="1"/>
</dbReference>
<dbReference type="InterPro" id="IPR015424">
    <property type="entry name" value="PyrdxlP-dep_Trfase"/>
</dbReference>
<organism evidence="5 6">
    <name type="scientific">Streptomyces thermocarboxydovorans</name>
    <dbReference type="NCBI Taxonomy" id="59298"/>
    <lineage>
        <taxon>Bacteria</taxon>
        <taxon>Bacillati</taxon>
        <taxon>Actinomycetota</taxon>
        <taxon>Actinomycetes</taxon>
        <taxon>Kitasatosporales</taxon>
        <taxon>Streptomycetaceae</taxon>
        <taxon>Streptomyces</taxon>
    </lineage>
</organism>
<comment type="cofactor">
    <cofactor evidence="1 3">
        <name>pyridoxal 5'-phosphate</name>
        <dbReference type="ChEBI" id="CHEBI:597326"/>
    </cofactor>
</comment>
<dbReference type="InterPro" id="IPR023965">
    <property type="entry name" value="Capreomycidine_synthase"/>
</dbReference>
<gene>
    <name evidence="5" type="ORF">GCM10009535_05910</name>
</gene>
<reference evidence="6" key="1">
    <citation type="journal article" date="2019" name="Int. J. Syst. Evol. Microbiol.">
        <title>The Global Catalogue of Microorganisms (GCM) 10K type strain sequencing project: providing services to taxonomists for standard genome sequencing and annotation.</title>
        <authorList>
            <consortium name="The Broad Institute Genomics Platform"/>
            <consortium name="The Broad Institute Genome Sequencing Center for Infectious Disease"/>
            <person name="Wu L."/>
            <person name="Ma J."/>
        </authorList>
    </citation>
    <scope>NUCLEOTIDE SEQUENCE [LARGE SCALE GENOMIC DNA]</scope>
    <source>
        <strain evidence="6">JCM 10367</strain>
    </source>
</reference>
<dbReference type="InterPro" id="IPR015422">
    <property type="entry name" value="PyrdxlP-dep_Trfase_small"/>
</dbReference>
<accession>A0ABP3SCE7</accession>
<dbReference type="RefSeq" id="WP_343997694.1">
    <property type="nucleotide sequence ID" value="NZ_BAAAGU010000004.1"/>
</dbReference>
<dbReference type="NCBIfam" id="TIGR03947">
    <property type="entry name" value="viomycin_VioD"/>
    <property type="match status" value="1"/>
</dbReference>
<evidence type="ECO:0000259" key="4">
    <source>
        <dbReference type="Pfam" id="PF00155"/>
    </source>
</evidence>
<dbReference type="InterPro" id="IPR001917">
    <property type="entry name" value="Aminotrans_II_pyridoxalP_BS"/>
</dbReference>
<keyword evidence="5" id="KW-0032">Aminotransferase</keyword>
<name>A0ABP3SCE7_9ACTN</name>
<feature type="domain" description="Aminotransferase class I/classII large" evidence="4">
    <location>
        <begin position="61"/>
        <end position="363"/>
    </location>
</feature>
<dbReference type="InterPro" id="IPR004839">
    <property type="entry name" value="Aminotransferase_I/II_large"/>
</dbReference>
<dbReference type="Proteomes" id="UP001500724">
    <property type="component" value="Unassembled WGS sequence"/>
</dbReference>
<dbReference type="SUPFAM" id="SSF53383">
    <property type="entry name" value="PLP-dependent transferases"/>
    <property type="match status" value="1"/>
</dbReference>
<evidence type="ECO:0000256" key="1">
    <source>
        <dbReference type="ARBA" id="ARBA00001933"/>
    </source>
</evidence>
<dbReference type="InterPro" id="IPR015421">
    <property type="entry name" value="PyrdxlP-dep_Trfase_major"/>
</dbReference>
<dbReference type="EMBL" id="BAAAGU010000004">
    <property type="protein sequence ID" value="GAA0632966.1"/>
    <property type="molecule type" value="Genomic_DNA"/>
</dbReference>
<evidence type="ECO:0000256" key="3">
    <source>
        <dbReference type="RuleBase" id="RU003693"/>
    </source>
</evidence>
<comment type="caution">
    <text evidence="5">The sequence shown here is derived from an EMBL/GenBank/DDBJ whole genome shotgun (WGS) entry which is preliminary data.</text>
</comment>
<protein>
    <submittedName>
        <fullName evidence="5">Aminotransferase</fullName>
    </submittedName>
</protein>
<dbReference type="GO" id="GO:0008483">
    <property type="term" value="F:transaminase activity"/>
    <property type="evidence" value="ECO:0007669"/>
    <property type="project" value="UniProtKB-KW"/>
</dbReference>
<keyword evidence="5" id="KW-0808">Transferase</keyword>
<dbReference type="PANTHER" id="PTHR43510">
    <property type="entry name" value="AMINOTRANSFERASE FUNCTION, HYPOTHETICAL (EUROFUNG)"/>
    <property type="match status" value="1"/>
</dbReference>
<evidence type="ECO:0000313" key="5">
    <source>
        <dbReference type="EMBL" id="GAA0632966.1"/>
    </source>
</evidence>
<evidence type="ECO:0000313" key="6">
    <source>
        <dbReference type="Proteomes" id="UP001500724"/>
    </source>
</evidence>
<dbReference type="Gene3D" id="3.90.1150.10">
    <property type="entry name" value="Aspartate Aminotransferase, domain 1"/>
    <property type="match status" value="1"/>
</dbReference>
<keyword evidence="6" id="KW-1185">Reference proteome</keyword>
<dbReference type="Pfam" id="PF00155">
    <property type="entry name" value="Aminotran_1_2"/>
    <property type="match status" value="1"/>
</dbReference>
<dbReference type="Gene3D" id="3.40.640.10">
    <property type="entry name" value="Type I PLP-dependent aspartate aminotransferase-like (Major domain)"/>
    <property type="match status" value="1"/>
</dbReference>